<evidence type="ECO:0000256" key="2">
    <source>
        <dbReference type="ARBA" id="ARBA00022679"/>
    </source>
</evidence>
<dbReference type="PANTHER" id="PTHR46039:SF1">
    <property type="entry name" value="SUCROSE-PHOSPHATE SYNTHASE 4"/>
    <property type="match status" value="1"/>
</dbReference>
<evidence type="ECO:0000313" key="5">
    <source>
        <dbReference type="Proteomes" id="UP001163823"/>
    </source>
</evidence>
<dbReference type="InterPro" id="IPR044161">
    <property type="entry name" value="SPS"/>
</dbReference>
<keyword evidence="2" id="KW-0808">Transferase</keyword>
<keyword evidence="1" id="KW-0328">Glycosyltransferase</keyword>
<dbReference type="GO" id="GO:0016757">
    <property type="term" value="F:glycosyltransferase activity"/>
    <property type="evidence" value="ECO:0007669"/>
    <property type="project" value="UniProtKB-KW"/>
</dbReference>
<dbReference type="InterPro" id="IPR006380">
    <property type="entry name" value="SPP-like_dom"/>
</dbReference>
<dbReference type="EMBL" id="JARAOO010000012">
    <property type="protein sequence ID" value="KAJ7949935.1"/>
    <property type="molecule type" value="Genomic_DNA"/>
</dbReference>
<keyword evidence="5" id="KW-1185">Reference proteome</keyword>
<protein>
    <submittedName>
        <fullName evidence="4">Sucrose phosphate synthase</fullName>
    </submittedName>
</protein>
<evidence type="ECO:0000313" key="4">
    <source>
        <dbReference type="EMBL" id="KAJ7949935.1"/>
    </source>
</evidence>
<comment type="caution">
    <text evidence="4">The sequence shown here is derived from an EMBL/GenBank/DDBJ whole genome shotgun (WGS) entry which is preliminary data.</text>
</comment>
<evidence type="ECO:0000259" key="3">
    <source>
        <dbReference type="Pfam" id="PF05116"/>
    </source>
</evidence>
<organism evidence="4 5">
    <name type="scientific">Quillaja saponaria</name>
    <name type="common">Soap bark tree</name>
    <dbReference type="NCBI Taxonomy" id="32244"/>
    <lineage>
        <taxon>Eukaryota</taxon>
        <taxon>Viridiplantae</taxon>
        <taxon>Streptophyta</taxon>
        <taxon>Embryophyta</taxon>
        <taxon>Tracheophyta</taxon>
        <taxon>Spermatophyta</taxon>
        <taxon>Magnoliopsida</taxon>
        <taxon>eudicotyledons</taxon>
        <taxon>Gunneridae</taxon>
        <taxon>Pentapetalae</taxon>
        <taxon>rosids</taxon>
        <taxon>fabids</taxon>
        <taxon>Fabales</taxon>
        <taxon>Quillajaceae</taxon>
        <taxon>Quillaja</taxon>
    </lineage>
</organism>
<dbReference type="Proteomes" id="UP001163823">
    <property type="component" value="Chromosome 12"/>
</dbReference>
<dbReference type="Pfam" id="PF05116">
    <property type="entry name" value="S6PP"/>
    <property type="match status" value="1"/>
</dbReference>
<gene>
    <name evidence="4" type="ORF">O6P43_030215</name>
</gene>
<dbReference type="AlphaFoldDB" id="A0AAD7PCM4"/>
<dbReference type="KEGG" id="qsa:O6P43_030215"/>
<evidence type="ECO:0000256" key="1">
    <source>
        <dbReference type="ARBA" id="ARBA00022676"/>
    </source>
</evidence>
<feature type="domain" description="Sucrose phosphatase-like" evidence="3">
    <location>
        <begin position="7"/>
        <end position="69"/>
    </location>
</feature>
<proteinExistence type="predicted"/>
<dbReference type="PANTHER" id="PTHR46039">
    <property type="entry name" value="SUCROSE-PHOSPHATE SYNTHASE 3-RELATED"/>
    <property type="match status" value="1"/>
</dbReference>
<reference evidence="4" key="1">
    <citation type="journal article" date="2023" name="Science">
        <title>Elucidation of the pathway for biosynthesis of saponin adjuvants from the soapbark tree.</title>
        <authorList>
            <person name="Reed J."/>
            <person name="Orme A."/>
            <person name="El-Demerdash A."/>
            <person name="Owen C."/>
            <person name="Martin L.B.B."/>
            <person name="Misra R.C."/>
            <person name="Kikuchi S."/>
            <person name="Rejzek M."/>
            <person name="Martin A.C."/>
            <person name="Harkess A."/>
            <person name="Leebens-Mack J."/>
            <person name="Louveau T."/>
            <person name="Stephenson M.J."/>
            <person name="Osbourn A."/>
        </authorList>
    </citation>
    <scope>NUCLEOTIDE SEQUENCE</scope>
    <source>
        <strain evidence="4">S10</strain>
    </source>
</reference>
<accession>A0AAD7PCM4</accession>
<sequence length="137" mass="15679">MERSKRWMTLRQRLRMRGFRCNLVCTRAASRLNVVPLFASRKQALRYLSVRWGIDLSKIAVFVGEKGDTDYEDLLAGLQNTLILKGAVEYGSEKLLRSEESFKTGDVVSNDSPNITYVEENYEEHIISATLERLGMS</sequence>
<name>A0AAD7PCM4_QUISA</name>